<name>A0ACC3BIV7_PYRYE</name>
<dbReference type="Proteomes" id="UP000798662">
    <property type="component" value="Chromosome 1"/>
</dbReference>
<evidence type="ECO:0000313" key="2">
    <source>
        <dbReference type="Proteomes" id="UP000798662"/>
    </source>
</evidence>
<keyword evidence="2" id="KW-1185">Reference proteome</keyword>
<reference evidence="1" key="1">
    <citation type="submission" date="2019-11" db="EMBL/GenBank/DDBJ databases">
        <title>Nori genome reveals adaptations in red seaweeds to the harsh intertidal environment.</title>
        <authorList>
            <person name="Wang D."/>
            <person name="Mao Y."/>
        </authorList>
    </citation>
    <scope>NUCLEOTIDE SEQUENCE</scope>
    <source>
        <tissue evidence="1">Gametophyte</tissue>
    </source>
</reference>
<organism evidence="1 2">
    <name type="scientific">Pyropia yezoensis</name>
    <name type="common">Susabi-nori</name>
    <name type="synonym">Porphyra yezoensis</name>
    <dbReference type="NCBI Taxonomy" id="2788"/>
    <lineage>
        <taxon>Eukaryota</taxon>
        <taxon>Rhodophyta</taxon>
        <taxon>Bangiophyceae</taxon>
        <taxon>Bangiales</taxon>
        <taxon>Bangiaceae</taxon>
        <taxon>Pyropia</taxon>
    </lineage>
</organism>
<proteinExistence type="predicted"/>
<evidence type="ECO:0000313" key="1">
    <source>
        <dbReference type="EMBL" id="KAK1857696.1"/>
    </source>
</evidence>
<comment type="caution">
    <text evidence="1">The sequence shown here is derived from an EMBL/GenBank/DDBJ whole genome shotgun (WGS) entry which is preliminary data.</text>
</comment>
<gene>
    <name evidence="1" type="ORF">I4F81_000311</name>
</gene>
<protein>
    <submittedName>
        <fullName evidence="1">Uncharacterized protein</fullName>
    </submittedName>
</protein>
<accession>A0ACC3BIV7</accession>
<sequence length="303" mass="30563">MVAGALAGMTEHLAMFPMDTVKTRMQSYAHAGDGRVSLWRTTTDLARARLLYRGVGAVALSAGPAHALYFGVLEAVKSGLSPLEDALYASSSSSAAVIGSVGGVVAGGGAGADAGTGGDWDVSYHPLSSAMAGAVATVASDAIMTPLDVVKQRMQLSVTDGSVAACVARVHAEHGVGAFFAGFRTTLLMNVPLLAVHNTVYDAASGLLRGVKFAHSSRTADGRFSAACSAVAGAVAGAAAAAVTTPLDVVKTRLQTQGEVGARRYGGMRDALMAVAREEGARGLTRAAANATTHTRDGGVTSV</sequence>
<dbReference type="EMBL" id="CM020618">
    <property type="protein sequence ID" value="KAK1857696.1"/>
    <property type="molecule type" value="Genomic_DNA"/>
</dbReference>